<dbReference type="CDD" id="cd06558">
    <property type="entry name" value="crotonase-like"/>
    <property type="match status" value="1"/>
</dbReference>
<dbReference type="InterPro" id="IPR001753">
    <property type="entry name" value="Enoyl-CoA_hydra/iso"/>
</dbReference>
<dbReference type="PANTHER" id="PTHR43684:SF1">
    <property type="entry name" value="ENOYL-COA DELTA ISOMERASE 2"/>
    <property type="match status" value="1"/>
</dbReference>
<dbReference type="Gene3D" id="1.10.12.10">
    <property type="entry name" value="Lyase 2-enoyl-coa Hydratase, Chain A, domain 2"/>
    <property type="match status" value="1"/>
</dbReference>
<name>A0A1H7T6C1_9GAMM</name>
<organism evidence="5 6">
    <name type="scientific">Atopomonas hussainii</name>
    <dbReference type="NCBI Taxonomy" id="1429083"/>
    <lineage>
        <taxon>Bacteria</taxon>
        <taxon>Pseudomonadati</taxon>
        <taxon>Pseudomonadota</taxon>
        <taxon>Gammaproteobacteria</taxon>
        <taxon>Pseudomonadales</taxon>
        <taxon>Pseudomonadaceae</taxon>
        <taxon>Atopomonas</taxon>
    </lineage>
</organism>
<evidence type="ECO:0000313" key="5">
    <source>
        <dbReference type="EMBL" id="SEL80401.1"/>
    </source>
</evidence>
<protein>
    <submittedName>
        <fullName evidence="5">Enoyl-CoA hydratase/carnithine racemase</fullName>
    </submittedName>
</protein>
<dbReference type="Gene3D" id="3.90.226.10">
    <property type="entry name" value="2-enoyl-CoA Hydratase, Chain A, domain 1"/>
    <property type="match status" value="1"/>
</dbReference>
<keyword evidence="4" id="KW-0413">Isomerase</keyword>
<dbReference type="EMBL" id="FOAS01000024">
    <property type="protein sequence ID" value="SEL80401.1"/>
    <property type="molecule type" value="Genomic_DNA"/>
</dbReference>
<proteinExistence type="inferred from homology"/>
<dbReference type="GO" id="GO:0004165">
    <property type="term" value="F:delta(3)-delta(2)-enoyl-CoA isomerase activity"/>
    <property type="evidence" value="ECO:0007669"/>
    <property type="project" value="UniProtKB-ARBA"/>
</dbReference>
<keyword evidence="6" id="KW-1185">Reference proteome</keyword>
<evidence type="ECO:0000313" key="6">
    <source>
        <dbReference type="Proteomes" id="UP000185766"/>
    </source>
</evidence>
<dbReference type="Pfam" id="PF00378">
    <property type="entry name" value="ECH_1"/>
    <property type="match status" value="1"/>
</dbReference>
<dbReference type="InterPro" id="IPR014748">
    <property type="entry name" value="Enoyl-CoA_hydra_C"/>
</dbReference>
<comment type="subcellular location">
    <subcellularLocation>
        <location evidence="1">Peroxisome</location>
    </subcellularLocation>
</comment>
<comment type="similarity">
    <text evidence="2">Belongs to the enoyl-CoA hydratase/isomerase family.</text>
</comment>
<dbReference type="STRING" id="1429083.GCA_001885685_02471"/>
<dbReference type="InterPro" id="IPR051053">
    <property type="entry name" value="ECH/Chromodomain_protein"/>
</dbReference>
<evidence type="ECO:0000256" key="1">
    <source>
        <dbReference type="ARBA" id="ARBA00004275"/>
    </source>
</evidence>
<dbReference type="Proteomes" id="UP000185766">
    <property type="component" value="Unassembled WGS sequence"/>
</dbReference>
<dbReference type="RefSeq" id="WP_074870668.1">
    <property type="nucleotide sequence ID" value="NZ_FOAS01000024.1"/>
</dbReference>
<gene>
    <name evidence="5" type="ORF">SAMN05216214_12414</name>
</gene>
<dbReference type="SUPFAM" id="SSF52096">
    <property type="entry name" value="ClpP/crotonase"/>
    <property type="match status" value="1"/>
</dbReference>
<keyword evidence="3" id="KW-0576">Peroxisome</keyword>
<sequence length="257" mass="27302">MSDAVVVSQAEGVMTLAFNRPDKKNALTAAMYSQAALALQEADQAAAVRAVVIQGDAQCFTSGNDIQDFLKSPPAGQEAPVFQFMQALLECRKPVVAAVNGSAVGIGTTLLLHCDLVFVGPDAKLKMPFVGLGLCPEYGSSFLLPQRLGHAKAAQLLLLGESFDGAQAVALGLANAQLASGEACLAHAREQALRFTQLAPQAVLQSKALMRAPYLQQLKQVIAEEGALFVQRLRSPEAMEALSAFMQRRAPDFSRFA</sequence>
<evidence type="ECO:0000256" key="3">
    <source>
        <dbReference type="ARBA" id="ARBA00023140"/>
    </source>
</evidence>
<accession>A0A1H7T6C1</accession>
<dbReference type="PANTHER" id="PTHR43684">
    <property type="match status" value="1"/>
</dbReference>
<dbReference type="AlphaFoldDB" id="A0A1H7T6C1"/>
<evidence type="ECO:0000256" key="2">
    <source>
        <dbReference type="ARBA" id="ARBA00005254"/>
    </source>
</evidence>
<dbReference type="InterPro" id="IPR029045">
    <property type="entry name" value="ClpP/crotonase-like_dom_sf"/>
</dbReference>
<evidence type="ECO:0000256" key="4">
    <source>
        <dbReference type="ARBA" id="ARBA00023235"/>
    </source>
</evidence>
<reference evidence="5 6" key="1">
    <citation type="submission" date="2016-10" db="EMBL/GenBank/DDBJ databases">
        <authorList>
            <person name="de Groot N.N."/>
        </authorList>
    </citation>
    <scope>NUCLEOTIDE SEQUENCE [LARGE SCALE GENOMIC DNA]</scope>
    <source>
        <strain evidence="5 6">JCM 19513</strain>
    </source>
</reference>